<evidence type="ECO:0000313" key="1">
    <source>
        <dbReference type="EMBL" id="PIO56308.1"/>
    </source>
</evidence>
<protein>
    <submittedName>
        <fullName evidence="1">Uncharacterized protein</fullName>
    </submittedName>
</protein>
<feature type="non-terminal residue" evidence="1">
    <location>
        <position position="1"/>
    </location>
</feature>
<proteinExistence type="predicted"/>
<dbReference type="OrthoDB" id="267079at2759"/>
<accession>A0A2G9TEJ3</accession>
<dbReference type="AlphaFoldDB" id="A0A2G9TEJ3"/>
<keyword evidence="2" id="KW-1185">Reference proteome</keyword>
<dbReference type="EMBL" id="KZ378676">
    <property type="protein sequence ID" value="PIO56308.1"/>
    <property type="molecule type" value="Genomic_DNA"/>
</dbReference>
<organism evidence="1 2">
    <name type="scientific">Teladorsagia circumcincta</name>
    <name type="common">Brown stomach worm</name>
    <name type="synonym">Ostertagia circumcincta</name>
    <dbReference type="NCBI Taxonomy" id="45464"/>
    <lineage>
        <taxon>Eukaryota</taxon>
        <taxon>Metazoa</taxon>
        <taxon>Ecdysozoa</taxon>
        <taxon>Nematoda</taxon>
        <taxon>Chromadorea</taxon>
        <taxon>Rhabditida</taxon>
        <taxon>Rhabditina</taxon>
        <taxon>Rhabditomorpha</taxon>
        <taxon>Strongyloidea</taxon>
        <taxon>Trichostrongylidae</taxon>
        <taxon>Teladorsagia</taxon>
    </lineage>
</organism>
<evidence type="ECO:0000313" key="2">
    <source>
        <dbReference type="Proteomes" id="UP000230423"/>
    </source>
</evidence>
<sequence>CPEPIPVTDDKARSYPSPLFTIKGFLEALSNRCEDGRIIIERKENAAKFRFILLNPASRLMEVVKEARATILIGGTMEPAGLLVK</sequence>
<dbReference type="Proteomes" id="UP000230423">
    <property type="component" value="Unassembled WGS sequence"/>
</dbReference>
<reference evidence="1 2" key="1">
    <citation type="submission" date="2015-09" db="EMBL/GenBank/DDBJ databases">
        <title>Draft genome of the parasitic nematode Teladorsagia circumcincta isolate WARC Sus (inbred).</title>
        <authorList>
            <person name="Mitreva M."/>
        </authorList>
    </citation>
    <scope>NUCLEOTIDE SEQUENCE [LARGE SCALE GENOMIC DNA]</scope>
    <source>
        <strain evidence="1 2">S</strain>
    </source>
</reference>
<gene>
    <name evidence="1" type="ORF">TELCIR_22293</name>
</gene>
<name>A0A2G9TEJ3_TELCI</name>